<comment type="cofactor">
    <cofactor evidence="1">
        <name>thiamine diphosphate</name>
        <dbReference type="ChEBI" id="CHEBI:58937"/>
    </cofactor>
</comment>
<dbReference type="EMBL" id="MN739457">
    <property type="protein sequence ID" value="QHT05671.1"/>
    <property type="molecule type" value="Genomic_DNA"/>
</dbReference>
<dbReference type="PANTHER" id="PTHR47514:SF1">
    <property type="entry name" value="TRANSKETOLASE N-TERMINAL SECTION-RELATED"/>
    <property type="match status" value="1"/>
</dbReference>
<proteinExistence type="inferred from homology"/>
<keyword evidence="3" id="KW-0786">Thiamine pyrophosphate</keyword>
<dbReference type="InterPro" id="IPR005474">
    <property type="entry name" value="Transketolase_N"/>
</dbReference>
<evidence type="ECO:0000259" key="4">
    <source>
        <dbReference type="Pfam" id="PF00456"/>
    </source>
</evidence>
<name>A0A6C0CMI3_9ZZZZ</name>
<evidence type="ECO:0000256" key="3">
    <source>
        <dbReference type="ARBA" id="ARBA00023052"/>
    </source>
</evidence>
<dbReference type="Pfam" id="PF00456">
    <property type="entry name" value="Transketolase_N"/>
    <property type="match status" value="1"/>
</dbReference>
<dbReference type="Gene3D" id="3.40.50.970">
    <property type="match status" value="1"/>
</dbReference>
<reference evidence="5" key="1">
    <citation type="journal article" date="2020" name="Nature">
        <title>Giant virus diversity and host interactions through global metagenomics.</title>
        <authorList>
            <person name="Schulz F."/>
            <person name="Roux S."/>
            <person name="Paez-Espino D."/>
            <person name="Jungbluth S."/>
            <person name="Walsh D.A."/>
            <person name="Denef V.J."/>
            <person name="McMahon K.D."/>
            <person name="Konstantinidis K.T."/>
            <person name="Eloe-Fadrosh E.A."/>
            <person name="Kyrpides N.C."/>
            <person name="Woyke T."/>
        </authorList>
    </citation>
    <scope>NUCLEOTIDE SEQUENCE</scope>
    <source>
        <strain evidence="5">GVMAG-M-3300021389-45</strain>
    </source>
</reference>
<evidence type="ECO:0000256" key="1">
    <source>
        <dbReference type="ARBA" id="ARBA00001964"/>
    </source>
</evidence>
<dbReference type="SUPFAM" id="SSF52518">
    <property type="entry name" value="Thiamin diphosphate-binding fold (THDP-binding)"/>
    <property type="match status" value="1"/>
</dbReference>
<sequence length="211" mass="23711">MNNTQKLLNTVLDVVHKNKIGHVGSCITTVPIIRNIFENKSSNDVVILSSGHAGIALYAALEVYEGKDANELYLKHGVHPGRDIDNNIQVSTGSLGCGILIAVGHALADRKRNVHVIISDGECAEGSVWEALTYIYKANVKNCKVHVNINGYSAYDHVNRFYLWLRLKAFNWRTNIWFTKNPNFKFLKGLQAHYHVLSNEDKEEMLSTYNA</sequence>
<dbReference type="AlphaFoldDB" id="A0A6C0CMI3"/>
<protein>
    <recommendedName>
        <fullName evidence="4">Transketolase N-terminal domain-containing protein</fullName>
    </recommendedName>
</protein>
<feature type="domain" description="Transketolase N-terminal" evidence="4">
    <location>
        <begin position="11"/>
        <end position="113"/>
    </location>
</feature>
<dbReference type="PANTHER" id="PTHR47514">
    <property type="entry name" value="TRANSKETOLASE N-TERMINAL SECTION-RELATED"/>
    <property type="match status" value="1"/>
</dbReference>
<organism evidence="5">
    <name type="scientific">viral metagenome</name>
    <dbReference type="NCBI Taxonomy" id="1070528"/>
    <lineage>
        <taxon>unclassified sequences</taxon>
        <taxon>metagenomes</taxon>
        <taxon>organismal metagenomes</taxon>
    </lineage>
</organism>
<comment type="similarity">
    <text evidence="2">Belongs to the transketolase family.</text>
</comment>
<evidence type="ECO:0000256" key="2">
    <source>
        <dbReference type="ARBA" id="ARBA00007131"/>
    </source>
</evidence>
<accession>A0A6C0CMI3</accession>
<evidence type="ECO:0000313" key="5">
    <source>
        <dbReference type="EMBL" id="QHT05671.1"/>
    </source>
</evidence>
<dbReference type="InterPro" id="IPR029061">
    <property type="entry name" value="THDP-binding"/>
</dbReference>